<keyword evidence="3" id="KW-1185">Reference proteome</keyword>
<evidence type="ECO:0000313" key="3">
    <source>
        <dbReference type="Proteomes" id="UP000778523"/>
    </source>
</evidence>
<evidence type="ECO:0000313" key="2">
    <source>
        <dbReference type="EMBL" id="NSL56028.1"/>
    </source>
</evidence>
<keyword evidence="1" id="KW-0175">Coiled coil</keyword>
<feature type="coiled-coil region" evidence="1">
    <location>
        <begin position="141"/>
        <end position="177"/>
    </location>
</feature>
<comment type="caution">
    <text evidence="2">The sequence shown here is derived from an EMBL/GenBank/DDBJ whole genome shotgun (WGS) entry which is preliminary data.</text>
</comment>
<evidence type="ECO:0000256" key="1">
    <source>
        <dbReference type="SAM" id="Coils"/>
    </source>
</evidence>
<dbReference type="Pfam" id="PF10973">
    <property type="entry name" value="DUF2799"/>
    <property type="match status" value="1"/>
</dbReference>
<organism evidence="2 3">
    <name type="scientific">Uliginosibacterium aquaticum</name>
    <dbReference type="NCBI Taxonomy" id="2731212"/>
    <lineage>
        <taxon>Bacteria</taxon>
        <taxon>Pseudomonadati</taxon>
        <taxon>Pseudomonadota</taxon>
        <taxon>Betaproteobacteria</taxon>
        <taxon>Rhodocyclales</taxon>
        <taxon>Zoogloeaceae</taxon>
        <taxon>Uliginosibacterium</taxon>
    </lineage>
</organism>
<gene>
    <name evidence="2" type="ORF">HJ583_013385</name>
</gene>
<accession>A0ABX2IGZ0</accession>
<proteinExistence type="predicted"/>
<dbReference type="PROSITE" id="PS51257">
    <property type="entry name" value="PROKAR_LIPOPROTEIN"/>
    <property type="match status" value="1"/>
</dbReference>
<dbReference type="RefSeq" id="WP_170022382.1">
    <property type="nucleotide sequence ID" value="NZ_JABCSC020000003.1"/>
</dbReference>
<reference evidence="2 3" key="1">
    <citation type="submission" date="2020-06" db="EMBL/GenBank/DDBJ databases">
        <title>Draft genome of Uliginosibacterium sp. IMCC34675.</title>
        <authorList>
            <person name="Song J."/>
        </authorList>
    </citation>
    <scope>NUCLEOTIDE SEQUENCE [LARGE SCALE GENOMIC DNA]</scope>
    <source>
        <strain evidence="2 3">IMCC34675</strain>
    </source>
</reference>
<dbReference type="EMBL" id="JABCSC020000003">
    <property type="protein sequence ID" value="NSL56028.1"/>
    <property type="molecule type" value="Genomic_DNA"/>
</dbReference>
<dbReference type="Proteomes" id="UP000778523">
    <property type="component" value="Unassembled WGS sequence"/>
</dbReference>
<sequence length="181" mass="21114">MPRLHPTALPLLFVCLLAGCSTLSEDECRQGDWERVGYRDGQNGQAPERISTHRKSCRVYRLEPDETAWRLGRERGLNFYCTPANGLSAGRRGERYAGVCPERSEAAFLRGFEAGREIHLAREHIDYLEQEQRSIEVRMPGARNEEELRQYSNQLTRLRLERELAGRELRLSEQRAERLRW</sequence>
<dbReference type="InterPro" id="IPR021242">
    <property type="entry name" value="DUF2799"/>
</dbReference>
<protein>
    <submittedName>
        <fullName evidence="2">DUF2799 domain-containing protein</fullName>
    </submittedName>
</protein>
<name>A0ABX2IGZ0_9RHOO</name>